<keyword evidence="8" id="KW-1185">Reference proteome</keyword>
<dbReference type="AlphaFoldDB" id="I4AKU1"/>
<accession>I4AKU1</accession>
<feature type="domain" description="RNA polymerase sigma-70 region 2" evidence="5">
    <location>
        <begin position="30"/>
        <end position="93"/>
    </location>
</feature>
<dbReference type="PANTHER" id="PTHR43133:SF51">
    <property type="entry name" value="RNA POLYMERASE SIGMA FACTOR"/>
    <property type="match status" value="1"/>
</dbReference>
<evidence type="ECO:0000256" key="2">
    <source>
        <dbReference type="ARBA" id="ARBA00023015"/>
    </source>
</evidence>
<dbReference type="InterPro" id="IPR036388">
    <property type="entry name" value="WH-like_DNA-bd_sf"/>
</dbReference>
<dbReference type="SUPFAM" id="SSF88946">
    <property type="entry name" value="Sigma2 domain of RNA polymerase sigma factors"/>
    <property type="match status" value="1"/>
</dbReference>
<name>I4AKU1_BERLS</name>
<evidence type="ECO:0000259" key="5">
    <source>
        <dbReference type="Pfam" id="PF04542"/>
    </source>
</evidence>
<evidence type="ECO:0000256" key="1">
    <source>
        <dbReference type="ARBA" id="ARBA00010641"/>
    </source>
</evidence>
<organism evidence="7 8">
    <name type="scientific">Bernardetia litoralis (strain ATCC 23117 / DSM 6794 / NBRC 15988 / NCIMB 1366 / Fx l1 / Sio-4)</name>
    <name type="common">Flexibacter litoralis</name>
    <dbReference type="NCBI Taxonomy" id="880071"/>
    <lineage>
        <taxon>Bacteria</taxon>
        <taxon>Pseudomonadati</taxon>
        <taxon>Bacteroidota</taxon>
        <taxon>Cytophagia</taxon>
        <taxon>Cytophagales</taxon>
        <taxon>Bernardetiaceae</taxon>
        <taxon>Bernardetia</taxon>
    </lineage>
</organism>
<keyword evidence="2" id="KW-0805">Transcription regulation</keyword>
<dbReference type="STRING" id="880071.Fleli_2197"/>
<keyword evidence="4" id="KW-0804">Transcription</keyword>
<reference evidence="8" key="1">
    <citation type="submission" date="2012-06" db="EMBL/GenBank/DDBJ databases">
        <title>The complete genome of Flexibacter litoralis DSM 6794.</title>
        <authorList>
            <person name="Lucas S."/>
            <person name="Copeland A."/>
            <person name="Lapidus A."/>
            <person name="Glavina del Rio T."/>
            <person name="Dalin E."/>
            <person name="Tice H."/>
            <person name="Bruce D."/>
            <person name="Goodwin L."/>
            <person name="Pitluck S."/>
            <person name="Peters L."/>
            <person name="Ovchinnikova G."/>
            <person name="Lu M."/>
            <person name="Kyrpides N."/>
            <person name="Mavromatis K."/>
            <person name="Ivanova N."/>
            <person name="Brettin T."/>
            <person name="Detter J.C."/>
            <person name="Han C."/>
            <person name="Larimer F."/>
            <person name="Land M."/>
            <person name="Hauser L."/>
            <person name="Markowitz V."/>
            <person name="Cheng J.-F."/>
            <person name="Hugenholtz P."/>
            <person name="Woyke T."/>
            <person name="Wu D."/>
            <person name="Spring S."/>
            <person name="Lang E."/>
            <person name="Kopitz M."/>
            <person name="Brambilla E."/>
            <person name="Klenk H.-P."/>
            <person name="Eisen J.A."/>
        </authorList>
    </citation>
    <scope>NUCLEOTIDE SEQUENCE [LARGE SCALE GENOMIC DNA]</scope>
    <source>
        <strain evidence="8">ATCC 23117 / DSM 6794 / NBRC 15988 / NCIMB 1366 / Sio-4</strain>
    </source>
</reference>
<dbReference type="InterPro" id="IPR014284">
    <property type="entry name" value="RNA_pol_sigma-70_dom"/>
</dbReference>
<dbReference type="InterPro" id="IPR013325">
    <property type="entry name" value="RNA_pol_sigma_r2"/>
</dbReference>
<dbReference type="GO" id="GO:0006352">
    <property type="term" value="P:DNA-templated transcription initiation"/>
    <property type="evidence" value="ECO:0007669"/>
    <property type="project" value="InterPro"/>
</dbReference>
<dbReference type="PANTHER" id="PTHR43133">
    <property type="entry name" value="RNA POLYMERASE ECF-TYPE SIGMA FACTO"/>
    <property type="match status" value="1"/>
</dbReference>
<dbReference type="NCBIfam" id="TIGR02937">
    <property type="entry name" value="sigma70-ECF"/>
    <property type="match status" value="1"/>
</dbReference>
<comment type="similarity">
    <text evidence="1">Belongs to the sigma-70 factor family. ECF subfamily.</text>
</comment>
<dbReference type="CDD" id="cd06171">
    <property type="entry name" value="Sigma70_r4"/>
    <property type="match status" value="1"/>
</dbReference>
<evidence type="ECO:0000259" key="6">
    <source>
        <dbReference type="Pfam" id="PF08281"/>
    </source>
</evidence>
<dbReference type="Pfam" id="PF08281">
    <property type="entry name" value="Sigma70_r4_2"/>
    <property type="match status" value="1"/>
</dbReference>
<dbReference type="Proteomes" id="UP000006054">
    <property type="component" value="Chromosome"/>
</dbReference>
<dbReference type="Gene3D" id="1.10.1740.10">
    <property type="match status" value="1"/>
</dbReference>
<dbReference type="KEGG" id="fli:Fleli_2197"/>
<dbReference type="EMBL" id="CP003345">
    <property type="protein sequence ID" value="AFM04576.1"/>
    <property type="molecule type" value="Genomic_DNA"/>
</dbReference>
<dbReference type="GO" id="GO:0003677">
    <property type="term" value="F:DNA binding"/>
    <property type="evidence" value="ECO:0007669"/>
    <property type="project" value="InterPro"/>
</dbReference>
<evidence type="ECO:0000313" key="8">
    <source>
        <dbReference type="Proteomes" id="UP000006054"/>
    </source>
</evidence>
<evidence type="ECO:0000313" key="7">
    <source>
        <dbReference type="EMBL" id="AFM04576.1"/>
    </source>
</evidence>
<keyword evidence="3" id="KW-0731">Sigma factor</keyword>
<gene>
    <name evidence="7" type="ordered locus">Fleli_2197</name>
</gene>
<feature type="domain" description="RNA polymerase sigma factor 70 region 4 type 2" evidence="6">
    <location>
        <begin position="132"/>
        <end position="180"/>
    </location>
</feature>
<dbReference type="InterPro" id="IPR007627">
    <property type="entry name" value="RNA_pol_sigma70_r2"/>
</dbReference>
<dbReference type="Gene3D" id="1.10.10.10">
    <property type="entry name" value="Winged helix-like DNA-binding domain superfamily/Winged helix DNA-binding domain"/>
    <property type="match status" value="1"/>
</dbReference>
<dbReference type="Pfam" id="PF04542">
    <property type="entry name" value="Sigma70_r2"/>
    <property type="match status" value="1"/>
</dbReference>
<dbReference type="SUPFAM" id="SSF88659">
    <property type="entry name" value="Sigma3 and sigma4 domains of RNA polymerase sigma factors"/>
    <property type="match status" value="1"/>
</dbReference>
<dbReference type="RefSeq" id="WP_014798023.1">
    <property type="nucleotide sequence ID" value="NC_018018.1"/>
</dbReference>
<dbReference type="eggNOG" id="COG1595">
    <property type="taxonomic scope" value="Bacteria"/>
</dbReference>
<protein>
    <submittedName>
        <fullName evidence="7">RNA polymerase sigma factor, sigma-70 family</fullName>
    </submittedName>
</protein>
<dbReference type="InterPro" id="IPR039425">
    <property type="entry name" value="RNA_pol_sigma-70-like"/>
</dbReference>
<dbReference type="HOGENOM" id="CLU_047691_3_0_10"/>
<evidence type="ECO:0000256" key="3">
    <source>
        <dbReference type="ARBA" id="ARBA00023082"/>
    </source>
</evidence>
<dbReference type="GO" id="GO:0016987">
    <property type="term" value="F:sigma factor activity"/>
    <property type="evidence" value="ECO:0007669"/>
    <property type="project" value="UniProtKB-KW"/>
</dbReference>
<evidence type="ECO:0000256" key="4">
    <source>
        <dbReference type="ARBA" id="ARBA00023163"/>
    </source>
</evidence>
<proteinExistence type="inferred from homology"/>
<sequence>MSNLNDLHATLLESIALQKEGAFEEFYALFSEKVYNTALSYVQNTNDAEEITQDVFVKIHKNASKFKGNSSVNTWIYRITVNTSLNAIKKRKRLSFLSFTNQNDKNTQIDIPDFVHPNLILENKEEGILIFKAIKKLPQTQQTAFILAFVEELPRQEIAQIMETSLKAVESLLQRAKTNLKKTLKNYKK</sequence>
<dbReference type="InterPro" id="IPR013324">
    <property type="entry name" value="RNA_pol_sigma_r3/r4-like"/>
</dbReference>
<dbReference type="InterPro" id="IPR013249">
    <property type="entry name" value="RNA_pol_sigma70_r4_t2"/>
</dbReference>